<sequence length="313" mass="35061">MRLKTAPCSPPPSGRLINYDPHGTDLTRAIIAPSHSTANGTSTPLRVYKALALTPNLQLLHIHRPLPLPLQSTDTFAPTHSSPSTAPAADIISALAYTSTLAHLSILFSSPVSRPTFTAVPQRRQGATASNSFRLILILHLPPCPGPRVPHRPPLLLLAIILLLIHHTTVTARKEPPRPSRYAEKEDHHMETKTTKRPRVRMFFFRPCLRRRLVLPIVSSSPALVYTLGVILRARQVQLSKRPIHPPPPALPPRFPVIRIRIRMHSQFPIHALRILHHLHSTTFNLPRPRPTSHPSLVRRPPSKRIRLLIPLV</sequence>
<dbReference type="EMBL" id="JAWWNJ010000157">
    <property type="protein sequence ID" value="KAK6980621.1"/>
    <property type="molecule type" value="Genomic_DNA"/>
</dbReference>
<keyword evidence="2" id="KW-0472">Membrane</keyword>
<comment type="caution">
    <text evidence="3">The sequence shown here is derived from an EMBL/GenBank/DDBJ whole genome shotgun (WGS) entry which is preliminary data.</text>
</comment>
<proteinExistence type="predicted"/>
<name>A0AAV9ZEU4_9AGAR</name>
<evidence type="ECO:0000256" key="1">
    <source>
        <dbReference type="SAM" id="MobiDB-lite"/>
    </source>
</evidence>
<reference evidence="3 4" key="1">
    <citation type="journal article" date="2024" name="J Genomics">
        <title>Draft genome sequencing and assembly of Favolaschia claudopus CIRM-BRFM 2984 isolated from oak limbs.</title>
        <authorList>
            <person name="Navarro D."/>
            <person name="Drula E."/>
            <person name="Chaduli D."/>
            <person name="Cazenave R."/>
            <person name="Ahrendt S."/>
            <person name="Wang J."/>
            <person name="Lipzen A."/>
            <person name="Daum C."/>
            <person name="Barry K."/>
            <person name="Grigoriev I.V."/>
            <person name="Favel A."/>
            <person name="Rosso M.N."/>
            <person name="Martin F."/>
        </authorList>
    </citation>
    <scope>NUCLEOTIDE SEQUENCE [LARGE SCALE GENOMIC DNA]</scope>
    <source>
        <strain evidence="3 4">CIRM-BRFM 2984</strain>
    </source>
</reference>
<feature type="region of interest" description="Disordered" evidence="1">
    <location>
        <begin position="172"/>
        <end position="194"/>
    </location>
</feature>
<evidence type="ECO:0000256" key="2">
    <source>
        <dbReference type="SAM" id="Phobius"/>
    </source>
</evidence>
<feature type="transmembrane region" description="Helical" evidence="2">
    <location>
        <begin position="213"/>
        <end position="232"/>
    </location>
</feature>
<keyword evidence="2" id="KW-1133">Transmembrane helix</keyword>
<evidence type="ECO:0000313" key="3">
    <source>
        <dbReference type="EMBL" id="KAK6980621.1"/>
    </source>
</evidence>
<gene>
    <name evidence="3" type="ORF">R3P38DRAFT_3465773</name>
</gene>
<organism evidence="3 4">
    <name type="scientific">Favolaschia claudopus</name>
    <dbReference type="NCBI Taxonomy" id="2862362"/>
    <lineage>
        <taxon>Eukaryota</taxon>
        <taxon>Fungi</taxon>
        <taxon>Dikarya</taxon>
        <taxon>Basidiomycota</taxon>
        <taxon>Agaricomycotina</taxon>
        <taxon>Agaricomycetes</taxon>
        <taxon>Agaricomycetidae</taxon>
        <taxon>Agaricales</taxon>
        <taxon>Marasmiineae</taxon>
        <taxon>Mycenaceae</taxon>
        <taxon>Favolaschia</taxon>
    </lineage>
</organism>
<keyword evidence="2" id="KW-0812">Transmembrane</keyword>
<accession>A0AAV9ZEU4</accession>
<evidence type="ECO:0000313" key="4">
    <source>
        <dbReference type="Proteomes" id="UP001362999"/>
    </source>
</evidence>
<dbReference type="AlphaFoldDB" id="A0AAV9ZEU4"/>
<keyword evidence="4" id="KW-1185">Reference proteome</keyword>
<dbReference type="Proteomes" id="UP001362999">
    <property type="component" value="Unassembled WGS sequence"/>
</dbReference>
<protein>
    <submittedName>
        <fullName evidence="3">Uncharacterized protein</fullName>
    </submittedName>
</protein>